<keyword evidence="1" id="KW-0328">Glycosyltransferase</keyword>
<evidence type="ECO:0000256" key="2">
    <source>
        <dbReference type="ARBA" id="ARBA00022679"/>
    </source>
</evidence>
<keyword evidence="4" id="KW-1185">Reference proteome</keyword>
<keyword evidence="2" id="KW-0808">Transferase</keyword>
<gene>
    <name evidence="3" type="ORF">GCM10009111_13230</name>
</gene>
<name>A0ABP3WI59_9GAMM</name>
<evidence type="ECO:0008006" key="5">
    <source>
        <dbReference type="Google" id="ProtNLM"/>
    </source>
</evidence>
<dbReference type="PANTHER" id="PTHR12526">
    <property type="entry name" value="GLYCOSYLTRANSFERASE"/>
    <property type="match status" value="1"/>
</dbReference>
<evidence type="ECO:0000313" key="4">
    <source>
        <dbReference type="Proteomes" id="UP001500021"/>
    </source>
</evidence>
<protein>
    <recommendedName>
        <fullName evidence="5">Glycosyltransferase</fullName>
    </recommendedName>
</protein>
<organism evidence="3 4">
    <name type="scientific">Colwellia asteriadis</name>
    <dbReference type="NCBI Taxonomy" id="517723"/>
    <lineage>
        <taxon>Bacteria</taxon>
        <taxon>Pseudomonadati</taxon>
        <taxon>Pseudomonadota</taxon>
        <taxon>Gammaproteobacteria</taxon>
        <taxon>Alteromonadales</taxon>
        <taxon>Colwelliaceae</taxon>
        <taxon>Colwellia</taxon>
    </lineage>
</organism>
<dbReference type="Gene3D" id="3.40.50.2000">
    <property type="entry name" value="Glycogen Phosphorylase B"/>
    <property type="match status" value="2"/>
</dbReference>
<accession>A0ABP3WI59</accession>
<comment type="caution">
    <text evidence="3">The sequence shown here is derived from an EMBL/GenBank/DDBJ whole genome shotgun (WGS) entry which is preliminary data.</text>
</comment>
<evidence type="ECO:0000256" key="1">
    <source>
        <dbReference type="ARBA" id="ARBA00022676"/>
    </source>
</evidence>
<dbReference type="PANTHER" id="PTHR12526:SF510">
    <property type="entry name" value="D-INOSITOL 3-PHOSPHATE GLYCOSYLTRANSFERASE"/>
    <property type="match status" value="1"/>
</dbReference>
<dbReference type="EMBL" id="BAAAFA010000004">
    <property type="protein sequence ID" value="GAA0815233.1"/>
    <property type="molecule type" value="Genomic_DNA"/>
</dbReference>
<proteinExistence type="predicted"/>
<sequence>MKIGIVTTWFERGAAYVSKQIRDVLVEQQHDVFIFSRHFCPVIPSNEKWNESFVTRAKRQESPMPTDINKKEFYAWIKKESIELIIFNEQHYWQPVLWAKELGIKVVAYVDYYKENTVEAFGVYDQIWCNTKRHFSVFEHFPQAKYIPWGTDTNTFIPQENNNEQVTFFHSAGMSPFRKGTDIFIQAAAELAKTHTNFRVLIHSQVDLIESLPKLADDIKSLEQKSILSVVCETVTAPGLYHLGDVYVYPSRLEGIGLTIAEALSVGLPTIVTDEAPMNEFSSPFCQTVNVEKRYARADGYYWPQSIASYKDLAKKMSSYVNDIDFVQLKEQVRAYAVNNLSWHENSKSLGSLVTTCESLDINTNSVDAANQIDQYKLPYFERFRYIYYLAYDLHRFFRKK</sequence>
<dbReference type="CDD" id="cd03801">
    <property type="entry name" value="GT4_PimA-like"/>
    <property type="match status" value="1"/>
</dbReference>
<reference evidence="4" key="1">
    <citation type="journal article" date="2019" name="Int. J. Syst. Evol. Microbiol.">
        <title>The Global Catalogue of Microorganisms (GCM) 10K type strain sequencing project: providing services to taxonomists for standard genome sequencing and annotation.</title>
        <authorList>
            <consortium name="The Broad Institute Genomics Platform"/>
            <consortium name="The Broad Institute Genome Sequencing Center for Infectious Disease"/>
            <person name="Wu L."/>
            <person name="Ma J."/>
        </authorList>
    </citation>
    <scope>NUCLEOTIDE SEQUENCE [LARGE SCALE GENOMIC DNA]</scope>
    <source>
        <strain evidence="4">JCM 15608</strain>
    </source>
</reference>
<dbReference type="Proteomes" id="UP001500021">
    <property type="component" value="Unassembled WGS sequence"/>
</dbReference>
<dbReference type="RefSeq" id="WP_343816487.1">
    <property type="nucleotide sequence ID" value="NZ_BAAAFA010000004.1"/>
</dbReference>
<evidence type="ECO:0000313" key="3">
    <source>
        <dbReference type="EMBL" id="GAA0815233.1"/>
    </source>
</evidence>
<dbReference type="Pfam" id="PF13692">
    <property type="entry name" value="Glyco_trans_1_4"/>
    <property type="match status" value="1"/>
</dbReference>
<dbReference type="SUPFAM" id="SSF53756">
    <property type="entry name" value="UDP-Glycosyltransferase/glycogen phosphorylase"/>
    <property type="match status" value="1"/>
</dbReference>